<dbReference type="NCBIfam" id="TIGR01147">
    <property type="entry name" value="V_ATP_synt_G"/>
    <property type="match status" value="1"/>
</dbReference>
<name>A0AAD5X2V4_9FUNG</name>
<dbReference type="Gene3D" id="1.20.5.2950">
    <property type="match status" value="1"/>
</dbReference>
<organism evidence="7 8">
    <name type="scientific">Rhizophlyctis rosea</name>
    <dbReference type="NCBI Taxonomy" id="64517"/>
    <lineage>
        <taxon>Eukaryota</taxon>
        <taxon>Fungi</taxon>
        <taxon>Fungi incertae sedis</taxon>
        <taxon>Chytridiomycota</taxon>
        <taxon>Chytridiomycota incertae sedis</taxon>
        <taxon>Chytridiomycetes</taxon>
        <taxon>Rhizophlyctidales</taxon>
        <taxon>Rhizophlyctidaceae</taxon>
        <taxon>Rhizophlyctis</taxon>
    </lineage>
</organism>
<dbReference type="GO" id="GO:0016887">
    <property type="term" value="F:ATP hydrolysis activity"/>
    <property type="evidence" value="ECO:0007669"/>
    <property type="project" value="TreeGrafter"/>
</dbReference>
<comment type="function">
    <text evidence="5">Subunit of the V1 complex of vacuolar(H+)-ATPase (V-ATPase), a multisubunit enzyme composed of a peripheral complex (V1) that hydrolyzes ATP and a membrane integral complex (V0) that translocates protons. V-ATPase is responsible for acidifying and maintaining the pH of intracellular compartments and in some cell types, is targeted to the plasma membrane, where it is responsible for acidifying the extracellular environment.</text>
</comment>
<keyword evidence="8" id="KW-1185">Reference proteome</keyword>
<dbReference type="Proteomes" id="UP001212841">
    <property type="component" value="Unassembled WGS sequence"/>
</dbReference>
<evidence type="ECO:0000256" key="3">
    <source>
        <dbReference type="ARBA" id="ARBA00022781"/>
    </source>
</evidence>
<comment type="caution">
    <text evidence="7">The sequence shown here is derived from an EMBL/GenBank/DDBJ whole genome shotgun (WGS) entry which is preliminary data.</text>
</comment>
<accession>A0AAD5X2V4</accession>
<dbReference type="GO" id="GO:0000221">
    <property type="term" value="C:vacuolar proton-transporting V-type ATPase, V1 domain"/>
    <property type="evidence" value="ECO:0007669"/>
    <property type="project" value="TreeGrafter"/>
</dbReference>
<dbReference type="Pfam" id="PF03179">
    <property type="entry name" value="V-ATPase_G"/>
    <property type="match status" value="1"/>
</dbReference>
<dbReference type="GO" id="GO:0046961">
    <property type="term" value="F:proton-transporting ATPase activity, rotational mechanism"/>
    <property type="evidence" value="ECO:0007669"/>
    <property type="project" value="InterPro"/>
</dbReference>
<dbReference type="PANTHER" id="PTHR12713:SF11">
    <property type="entry name" value="V-TYPE PROTON ATPASE SUBUNIT G"/>
    <property type="match status" value="1"/>
</dbReference>
<dbReference type="EMBL" id="JADGJD010000706">
    <property type="protein sequence ID" value="KAJ3049004.1"/>
    <property type="molecule type" value="Genomic_DNA"/>
</dbReference>
<dbReference type="AlphaFoldDB" id="A0AAD5X2V4"/>
<keyword evidence="6" id="KW-0175">Coiled coil</keyword>
<dbReference type="PANTHER" id="PTHR12713">
    <property type="entry name" value="VACUOLAR ATP SYNTHASE SUBUNIT G"/>
    <property type="match status" value="1"/>
</dbReference>
<evidence type="ECO:0000256" key="6">
    <source>
        <dbReference type="SAM" id="Coils"/>
    </source>
</evidence>
<evidence type="ECO:0000256" key="5">
    <source>
        <dbReference type="RuleBase" id="RU364019"/>
    </source>
</evidence>
<dbReference type="FunFam" id="1.20.5.2950:FF:000001">
    <property type="entry name" value="V-type proton ATPase subunit G"/>
    <property type="match status" value="1"/>
</dbReference>
<evidence type="ECO:0000256" key="1">
    <source>
        <dbReference type="ARBA" id="ARBA00010066"/>
    </source>
</evidence>
<comment type="similarity">
    <text evidence="1 5">Belongs to the V-ATPase G subunit family.</text>
</comment>
<sequence>MAASNQGIQTLLEAEKESSKIVTKARQYRIQRLKDARTEAAKEVEALKGEKNKEFAGFEKQFSGNSDDTFAKVNEETEERLVEVRQAYEKNKDLVIERLLAGITNVAPKPHPNAPKVKPAA</sequence>
<proteinExistence type="inferred from homology"/>
<evidence type="ECO:0000313" key="7">
    <source>
        <dbReference type="EMBL" id="KAJ3049004.1"/>
    </source>
</evidence>
<feature type="coiled-coil region" evidence="6">
    <location>
        <begin position="30"/>
        <end position="94"/>
    </location>
</feature>
<evidence type="ECO:0000256" key="4">
    <source>
        <dbReference type="ARBA" id="ARBA00023065"/>
    </source>
</evidence>
<evidence type="ECO:0000256" key="2">
    <source>
        <dbReference type="ARBA" id="ARBA00022448"/>
    </source>
</evidence>
<evidence type="ECO:0000313" key="8">
    <source>
        <dbReference type="Proteomes" id="UP001212841"/>
    </source>
</evidence>
<keyword evidence="2 5" id="KW-0813">Transport</keyword>
<protein>
    <recommendedName>
        <fullName evidence="5">V-type proton ATPase subunit G</fullName>
    </recommendedName>
</protein>
<reference evidence="7" key="1">
    <citation type="submission" date="2020-05" db="EMBL/GenBank/DDBJ databases">
        <title>Phylogenomic resolution of chytrid fungi.</title>
        <authorList>
            <person name="Stajich J.E."/>
            <person name="Amses K."/>
            <person name="Simmons R."/>
            <person name="Seto K."/>
            <person name="Myers J."/>
            <person name="Bonds A."/>
            <person name="Quandt C.A."/>
            <person name="Barry K."/>
            <person name="Liu P."/>
            <person name="Grigoriev I."/>
            <person name="Longcore J.E."/>
            <person name="James T.Y."/>
        </authorList>
    </citation>
    <scope>NUCLEOTIDE SEQUENCE</scope>
    <source>
        <strain evidence="7">JEL0318</strain>
    </source>
</reference>
<keyword evidence="4 5" id="KW-0406">Ion transport</keyword>
<dbReference type="InterPro" id="IPR005124">
    <property type="entry name" value="V-ATPase_G"/>
</dbReference>
<keyword evidence="3 5" id="KW-0375">Hydrogen ion transport</keyword>
<gene>
    <name evidence="7" type="primary">VMA10</name>
    <name evidence="7" type="ORF">HK097_009992</name>
</gene>
<comment type="subunit">
    <text evidence="5">V-ATPase is a heteromultimeric enzyme made up of two complexes: the ATP-hydrolytic V1 complex and the proton translocation V0 complex.</text>
</comment>